<organism evidence="2 3">
    <name type="scientific">Humisphaera borealis</name>
    <dbReference type="NCBI Taxonomy" id="2807512"/>
    <lineage>
        <taxon>Bacteria</taxon>
        <taxon>Pseudomonadati</taxon>
        <taxon>Planctomycetota</taxon>
        <taxon>Phycisphaerae</taxon>
        <taxon>Tepidisphaerales</taxon>
        <taxon>Tepidisphaeraceae</taxon>
        <taxon>Humisphaera</taxon>
    </lineage>
</organism>
<proteinExistence type="predicted"/>
<dbReference type="RefSeq" id="WP_206294736.1">
    <property type="nucleotide sequence ID" value="NZ_CP063458.1"/>
</dbReference>
<dbReference type="AlphaFoldDB" id="A0A7M2X1Y6"/>
<evidence type="ECO:0000313" key="3">
    <source>
        <dbReference type="Proteomes" id="UP000593765"/>
    </source>
</evidence>
<feature type="transmembrane region" description="Helical" evidence="1">
    <location>
        <begin position="94"/>
        <end position="114"/>
    </location>
</feature>
<dbReference type="InterPro" id="IPR012373">
    <property type="entry name" value="Ferrdict_sens_TM"/>
</dbReference>
<dbReference type="Gene3D" id="3.40.50.1110">
    <property type="entry name" value="SGNH hydrolase"/>
    <property type="match status" value="1"/>
</dbReference>
<evidence type="ECO:0000256" key="1">
    <source>
        <dbReference type="SAM" id="Phobius"/>
    </source>
</evidence>
<accession>A0A7M2X1Y6</accession>
<dbReference type="KEGG" id="hbs:IPV69_08885"/>
<gene>
    <name evidence="2" type="ORF">IPV69_08885</name>
</gene>
<dbReference type="PANTHER" id="PTHR30273">
    <property type="entry name" value="PERIPLASMIC SIGNAL SENSOR AND SIGMA FACTOR ACTIVATOR FECR-RELATED"/>
    <property type="match status" value="1"/>
</dbReference>
<dbReference type="InterPro" id="IPR036514">
    <property type="entry name" value="SGNH_hydro_sf"/>
</dbReference>
<dbReference type="PANTHER" id="PTHR30273:SF2">
    <property type="entry name" value="PROTEIN FECR"/>
    <property type="match status" value="1"/>
</dbReference>
<reference evidence="2 3" key="1">
    <citation type="submission" date="2020-10" db="EMBL/GenBank/DDBJ databases">
        <title>Wide distribution of Phycisphaera-like planctomycetes from WD2101 soil group in peatlands and genome analysis of the first cultivated representative.</title>
        <authorList>
            <person name="Dedysh S.N."/>
            <person name="Beletsky A.V."/>
            <person name="Ivanova A."/>
            <person name="Kulichevskaya I.S."/>
            <person name="Suzina N.E."/>
            <person name="Philippov D.A."/>
            <person name="Rakitin A.L."/>
            <person name="Mardanov A.V."/>
            <person name="Ravin N.V."/>
        </authorList>
    </citation>
    <scope>NUCLEOTIDE SEQUENCE [LARGE SCALE GENOMIC DNA]</scope>
    <source>
        <strain evidence="2 3">M1803</strain>
    </source>
</reference>
<dbReference type="GO" id="GO:0016788">
    <property type="term" value="F:hydrolase activity, acting on ester bonds"/>
    <property type="evidence" value="ECO:0007669"/>
    <property type="project" value="UniProtKB-ARBA"/>
</dbReference>
<name>A0A7M2X1Y6_9BACT</name>
<dbReference type="SUPFAM" id="SSF52266">
    <property type="entry name" value="SGNH hydrolase"/>
    <property type="match status" value="1"/>
</dbReference>
<dbReference type="Proteomes" id="UP000593765">
    <property type="component" value="Chromosome"/>
</dbReference>
<dbReference type="GO" id="GO:0016989">
    <property type="term" value="F:sigma factor antagonist activity"/>
    <property type="evidence" value="ECO:0007669"/>
    <property type="project" value="TreeGrafter"/>
</dbReference>
<keyword evidence="1" id="KW-0472">Membrane</keyword>
<keyword evidence="3" id="KW-1185">Reference proteome</keyword>
<dbReference type="EMBL" id="CP063458">
    <property type="protein sequence ID" value="QOV91452.1"/>
    <property type="molecule type" value="Genomic_DNA"/>
</dbReference>
<keyword evidence="1" id="KW-1133">Transmembrane helix</keyword>
<evidence type="ECO:0000313" key="2">
    <source>
        <dbReference type="EMBL" id="QOV91452.1"/>
    </source>
</evidence>
<sequence>MSERDSKLREVVELASRLMDEQITDAEHQKLEQMLFGDPEACELYLNVTTLHAHLTRELGGTAAPLKLEPQGVPTIVHPAASNRFRFPWGVARYSVAACVLLFAGVVSVMAFIGKANPTGACATLVELRDVAWAECSQPRTPGDRLEPQTIGLIRGTAVIRFDGGATATLSGPSELLIESRKSAELKGGSVLVRAEKESGGFTLRTAASDFVDLGTEFGVAINADASSEIHVFQGVVIARPRASDVVLPILGNEAGRIEPDRGDIVSIEANIARFTGVTTPLSTTRPAVASMTRAPGPLPPEARIIFIGDRATDLETHLLLINQAFRRIFPDGDRPRIYNAGISMPLSFEEADIRKHVLSYQPTHAVIEFGPEIAASASRRSVDKFESDVRHLIDRLLEEGIDPIIATGFRLGERQAQCQGVLDDYNQVLRRLAAARGCRLADVDAHFRSLEKYKLSLVAPNGAVPTFTGSREMATVLLNAMGFVGAKPDRTLQLSLLPGVVTQWTYRAKPASDRLDEAKLDRLPNEGWTSLVLPQPDDKFCSRLPDLSHLCNYRDRSRGFATNLPHSPDQWIEAAATIESSEDITTFLNLGSSVQTAWLNGSKVYDGVGRPNRGSHAGAERIPVNVRAGPNHLVIETTGGFFVSVTDEFDWAVQ</sequence>
<keyword evidence="1" id="KW-0812">Transmembrane</keyword>
<protein>
    <submittedName>
        <fullName evidence="2">FecR domain-containing protein</fullName>
    </submittedName>
</protein>